<sequence length="99" mass="11479">MFCEAKTRLEMFNSAIFEDILDPVETCFTFYLIVSQKNARFRTICYDLYSVVALNAHKMSNLNKNDRKKKMFKASAQKSLRVCGVSQNDFFLQSTLNNS</sequence>
<protein>
    <submittedName>
        <fullName evidence="1">CLUMA_CG016057, isoform A</fullName>
    </submittedName>
</protein>
<organism evidence="1 2">
    <name type="scientific">Clunio marinus</name>
    <dbReference type="NCBI Taxonomy" id="568069"/>
    <lineage>
        <taxon>Eukaryota</taxon>
        <taxon>Metazoa</taxon>
        <taxon>Ecdysozoa</taxon>
        <taxon>Arthropoda</taxon>
        <taxon>Hexapoda</taxon>
        <taxon>Insecta</taxon>
        <taxon>Pterygota</taxon>
        <taxon>Neoptera</taxon>
        <taxon>Endopterygota</taxon>
        <taxon>Diptera</taxon>
        <taxon>Nematocera</taxon>
        <taxon>Chironomoidea</taxon>
        <taxon>Chironomidae</taxon>
        <taxon>Clunio</taxon>
    </lineage>
</organism>
<proteinExistence type="predicted"/>
<dbReference type="Proteomes" id="UP000183832">
    <property type="component" value="Unassembled WGS sequence"/>
</dbReference>
<dbReference type="AlphaFoldDB" id="A0A1J1IS25"/>
<dbReference type="EMBL" id="CVRI01000058">
    <property type="protein sequence ID" value="CRL02952.1"/>
    <property type="molecule type" value="Genomic_DNA"/>
</dbReference>
<evidence type="ECO:0000313" key="1">
    <source>
        <dbReference type="EMBL" id="CRL02952.1"/>
    </source>
</evidence>
<reference evidence="1 2" key="1">
    <citation type="submission" date="2015-04" db="EMBL/GenBank/DDBJ databases">
        <authorList>
            <person name="Syromyatnikov M.Y."/>
            <person name="Popov V.N."/>
        </authorList>
    </citation>
    <scope>NUCLEOTIDE SEQUENCE [LARGE SCALE GENOMIC DNA]</scope>
</reference>
<keyword evidence="2" id="KW-1185">Reference proteome</keyword>
<gene>
    <name evidence="1" type="ORF">CLUMA_CG016057</name>
</gene>
<evidence type="ECO:0000313" key="2">
    <source>
        <dbReference type="Proteomes" id="UP000183832"/>
    </source>
</evidence>
<name>A0A1J1IS25_9DIPT</name>
<accession>A0A1J1IS25</accession>